<organism evidence="5 6">
    <name type="scientific">Kribbella caucasensis</name>
    <dbReference type="NCBI Taxonomy" id="2512215"/>
    <lineage>
        <taxon>Bacteria</taxon>
        <taxon>Bacillati</taxon>
        <taxon>Actinomycetota</taxon>
        <taxon>Actinomycetes</taxon>
        <taxon>Propionibacteriales</taxon>
        <taxon>Kribbellaceae</taxon>
        <taxon>Kribbella</taxon>
    </lineage>
</organism>
<keyword evidence="1" id="KW-0805">Transcription regulation</keyword>
<feature type="domain" description="Putative zinc-finger" evidence="4">
    <location>
        <begin position="8"/>
        <end position="37"/>
    </location>
</feature>
<evidence type="ECO:0000256" key="3">
    <source>
        <dbReference type="SAM" id="Phobius"/>
    </source>
</evidence>
<evidence type="ECO:0000313" key="5">
    <source>
        <dbReference type="EMBL" id="TDO50583.1"/>
    </source>
</evidence>
<keyword evidence="3" id="KW-1133">Transmembrane helix</keyword>
<dbReference type="Gene3D" id="1.10.10.1320">
    <property type="entry name" value="Anti-sigma factor, zinc-finger domain"/>
    <property type="match status" value="1"/>
</dbReference>
<dbReference type="InterPro" id="IPR041916">
    <property type="entry name" value="Anti_sigma_zinc_sf"/>
</dbReference>
<evidence type="ECO:0000259" key="4">
    <source>
        <dbReference type="Pfam" id="PF13490"/>
    </source>
</evidence>
<sequence>MDWHLGSELLDRYVTGDLDLARQAAVEAHVLTCADCQALASEQAPQPTLDEIWAGVVTATARPKLPWPLRFLQRLGLTETDAVILRSSTSLYRPWLLSLVGAFVIGVGGSMLSPTEQRAFYLLVAPLLPAITVAAAYDSTDPIRELASATPFSKLRIALLRTALAVAVALPIVLIAGLILPFVGAEAFTWLLPALTLTLLALTLLTWWNAPMTAGVVAALWLLVVGLLRSADQLTAVDTPFAQLAFAVTALLALAVLTIRITTRHAPGGYA</sequence>
<keyword evidence="3" id="KW-0472">Membrane</keyword>
<evidence type="ECO:0000256" key="2">
    <source>
        <dbReference type="ARBA" id="ARBA00023163"/>
    </source>
</evidence>
<reference evidence="5 6" key="1">
    <citation type="submission" date="2019-03" db="EMBL/GenBank/DDBJ databases">
        <title>Genomic Encyclopedia of Type Strains, Phase III (KMG-III): the genomes of soil and plant-associated and newly described type strains.</title>
        <authorList>
            <person name="Whitman W."/>
        </authorList>
    </citation>
    <scope>NUCLEOTIDE SEQUENCE [LARGE SCALE GENOMIC DNA]</scope>
    <source>
        <strain evidence="5 6">VKM Ac-2527</strain>
    </source>
</reference>
<feature type="transmembrane region" description="Helical" evidence="3">
    <location>
        <begin position="119"/>
        <end position="137"/>
    </location>
</feature>
<dbReference type="AlphaFoldDB" id="A0A4R6KHS8"/>
<dbReference type="Pfam" id="PF13490">
    <property type="entry name" value="zf-HC2"/>
    <property type="match status" value="1"/>
</dbReference>
<feature type="transmembrane region" description="Helical" evidence="3">
    <location>
        <begin position="241"/>
        <end position="259"/>
    </location>
</feature>
<keyword evidence="2" id="KW-0804">Transcription</keyword>
<evidence type="ECO:0000313" key="6">
    <source>
        <dbReference type="Proteomes" id="UP000295388"/>
    </source>
</evidence>
<name>A0A4R6KHS8_9ACTN</name>
<gene>
    <name evidence="5" type="ORF">EV643_10476</name>
</gene>
<dbReference type="RefSeq" id="WP_133799784.1">
    <property type="nucleotide sequence ID" value="NZ_SNWQ01000004.1"/>
</dbReference>
<protein>
    <submittedName>
        <fullName evidence="5">Putative zinc finger protein</fullName>
    </submittedName>
</protein>
<dbReference type="Proteomes" id="UP000295388">
    <property type="component" value="Unassembled WGS sequence"/>
</dbReference>
<accession>A0A4R6KHS8</accession>
<comment type="caution">
    <text evidence="5">The sequence shown here is derived from an EMBL/GenBank/DDBJ whole genome shotgun (WGS) entry which is preliminary data.</text>
</comment>
<keyword evidence="3" id="KW-0812">Transmembrane</keyword>
<feature type="transmembrane region" description="Helical" evidence="3">
    <location>
        <begin position="158"/>
        <end position="181"/>
    </location>
</feature>
<dbReference type="EMBL" id="SNWQ01000004">
    <property type="protein sequence ID" value="TDO50583.1"/>
    <property type="molecule type" value="Genomic_DNA"/>
</dbReference>
<dbReference type="InterPro" id="IPR027383">
    <property type="entry name" value="Znf_put"/>
</dbReference>
<proteinExistence type="predicted"/>
<dbReference type="OrthoDB" id="3822520at2"/>
<feature type="transmembrane region" description="Helical" evidence="3">
    <location>
        <begin position="187"/>
        <end position="205"/>
    </location>
</feature>
<feature type="transmembrane region" description="Helical" evidence="3">
    <location>
        <begin position="95"/>
        <end position="113"/>
    </location>
</feature>
<evidence type="ECO:0000256" key="1">
    <source>
        <dbReference type="ARBA" id="ARBA00023015"/>
    </source>
</evidence>
<feature type="transmembrane region" description="Helical" evidence="3">
    <location>
        <begin position="212"/>
        <end position="229"/>
    </location>
</feature>
<keyword evidence="6" id="KW-1185">Reference proteome</keyword>